<dbReference type="InterPro" id="IPR033123">
    <property type="entry name" value="GH11_dom"/>
</dbReference>
<accession>A0AAD9I2G9</accession>
<evidence type="ECO:0000256" key="12">
    <source>
        <dbReference type="RuleBase" id="RU362015"/>
    </source>
</evidence>
<organism evidence="15 16">
    <name type="scientific">Phyllachora maydis</name>
    <dbReference type="NCBI Taxonomy" id="1825666"/>
    <lineage>
        <taxon>Eukaryota</taxon>
        <taxon>Fungi</taxon>
        <taxon>Dikarya</taxon>
        <taxon>Ascomycota</taxon>
        <taxon>Pezizomycotina</taxon>
        <taxon>Sordariomycetes</taxon>
        <taxon>Sordariomycetidae</taxon>
        <taxon>Phyllachorales</taxon>
        <taxon>Phyllachoraceae</taxon>
        <taxon>Phyllachora</taxon>
    </lineage>
</organism>
<comment type="pathway">
    <text evidence="2 11 12">Glycan degradation; xylan degradation.</text>
</comment>
<evidence type="ECO:0000259" key="14">
    <source>
        <dbReference type="PROSITE" id="PS51761"/>
    </source>
</evidence>
<gene>
    <name evidence="15" type="ORF">P8C59_004550</name>
</gene>
<dbReference type="SUPFAM" id="SSF49899">
    <property type="entry name" value="Concanavalin A-like lectins/glucanases"/>
    <property type="match status" value="1"/>
</dbReference>
<dbReference type="PRINTS" id="PR00911">
    <property type="entry name" value="GLHYDRLASE11"/>
</dbReference>
<dbReference type="AlphaFoldDB" id="A0AAD9I2G9"/>
<evidence type="ECO:0000256" key="7">
    <source>
        <dbReference type="ARBA" id="ARBA00022801"/>
    </source>
</evidence>
<keyword evidence="9 11" id="KW-0326">Glycosidase</keyword>
<dbReference type="Pfam" id="PF00457">
    <property type="entry name" value="Glyco_hydro_11"/>
    <property type="match status" value="1"/>
</dbReference>
<reference evidence="15" key="1">
    <citation type="journal article" date="2023" name="Mol. Plant Microbe Interact.">
        <title>Elucidating the Obligate Nature and Biological Capacity of an Invasive Fungal Corn Pathogen.</title>
        <authorList>
            <person name="MacCready J.S."/>
            <person name="Roggenkamp E.M."/>
            <person name="Gdanetz K."/>
            <person name="Chilvers M.I."/>
        </authorList>
    </citation>
    <scope>NUCLEOTIDE SEQUENCE</scope>
    <source>
        <strain evidence="15">PM02</strain>
    </source>
</reference>
<dbReference type="InterPro" id="IPR001137">
    <property type="entry name" value="Glyco_hydro_11"/>
</dbReference>
<dbReference type="EC" id="3.2.1.8" evidence="4 11"/>
<keyword evidence="7 11" id="KW-0378">Hydrolase</keyword>
<feature type="signal peptide" evidence="13">
    <location>
        <begin position="1"/>
        <end position="19"/>
    </location>
</feature>
<dbReference type="GO" id="GO:0031176">
    <property type="term" value="F:endo-1,4-beta-xylanase activity"/>
    <property type="evidence" value="ECO:0007669"/>
    <property type="project" value="UniProtKB-UniRule"/>
</dbReference>
<evidence type="ECO:0000256" key="3">
    <source>
        <dbReference type="ARBA" id="ARBA00007792"/>
    </source>
</evidence>
<dbReference type="Proteomes" id="UP001217918">
    <property type="component" value="Unassembled WGS sequence"/>
</dbReference>
<comment type="similarity">
    <text evidence="3 11 12">Belongs to the glycosyl hydrolase 11 (cellulase G) family.</text>
</comment>
<dbReference type="InterPro" id="IPR013320">
    <property type="entry name" value="ConA-like_dom_sf"/>
</dbReference>
<evidence type="ECO:0000256" key="13">
    <source>
        <dbReference type="SAM" id="SignalP"/>
    </source>
</evidence>
<evidence type="ECO:0000256" key="8">
    <source>
        <dbReference type="ARBA" id="ARBA00023277"/>
    </source>
</evidence>
<keyword evidence="8 11" id="KW-0119">Carbohydrate metabolism</keyword>
<keyword evidence="6 13" id="KW-0732">Signal</keyword>
<evidence type="ECO:0000256" key="2">
    <source>
        <dbReference type="ARBA" id="ARBA00004851"/>
    </source>
</evidence>
<evidence type="ECO:0000313" key="15">
    <source>
        <dbReference type="EMBL" id="KAK2070013.1"/>
    </source>
</evidence>
<comment type="caution">
    <text evidence="15">The sequence shown here is derived from an EMBL/GenBank/DDBJ whole genome shotgun (WGS) entry which is preliminary data.</text>
</comment>
<evidence type="ECO:0000256" key="6">
    <source>
        <dbReference type="ARBA" id="ARBA00022729"/>
    </source>
</evidence>
<protein>
    <recommendedName>
        <fullName evidence="4 11">Endo-1,4-beta-xylanase</fullName>
        <ecNumber evidence="4 11">3.2.1.8</ecNumber>
    </recommendedName>
</protein>
<evidence type="ECO:0000256" key="11">
    <source>
        <dbReference type="PROSITE-ProRule" id="PRU01097"/>
    </source>
</evidence>
<evidence type="ECO:0000313" key="16">
    <source>
        <dbReference type="Proteomes" id="UP001217918"/>
    </source>
</evidence>
<dbReference type="InterPro" id="IPR013319">
    <property type="entry name" value="GH11/12"/>
</dbReference>
<feature type="active site" description="Proton donor" evidence="11">
    <location>
        <position position="207"/>
    </location>
</feature>
<dbReference type="GO" id="GO:0045493">
    <property type="term" value="P:xylan catabolic process"/>
    <property type="evidence" value="ECO:0007669"/>
    <property type="project" value="UniProtKB-UniRule"/>
</dbReference>
<dbReference type="EMBL" id="JAQQPM010000003">
    <property type="protein sequence ID" value="KAK2070013.1"/>
    <property type="molecule type" value="Genomic_DNA"/>
</dbReference>
<evidence type="ECO:0000256" key="1">
    <source>
        <dbReference type="ARBA" id="ARBA00000681"/>
    </source>
</evidence>
<keyword evidence="5 11" id="KW-0858">Xylan degradation</keyword>
<keyword evidence="16" id="KW-1185">Reference proteome</keyword>
<evidence type="ECO:0000256" key="5">
    <source>
        <dbReference type="ARBA" id="ARBA00022651"/>
    </source>
</evidence>
<feature type="active site" description="Nucleophile" evidence="11">
    <location>
        <position position="115"/>
    </location>
</feature>
<evidence type="ECO:0000256" key="10">
    <source>
        <dbReference type="ARBA" id="ARBA00023326"/>
    </source>
</evidence>
<proteinExistence type="inferred from homology"/>
<name>A0AAD9I2G9_9PEZI</name>
<dbReference type="PROSITE" id="PS51761">
    <property type="entry name" value="GH11_3"/>
    <property type="match status" value="1"/>
</dbReference>
<comment type="catalytic activity">
    <reaction evidence="1 11 12">
        <text>Endohydrolysis of (1-&gt;4)-beta-D-xylosidic linkages in xylans.</text>
        <dbReference type="EC" id="3.2.1.8"/>
    </reaction>
</comment>
<evidence type="ECO:0000256" key="4">
    <source>
        <dbReference type="ARBA" id="ARBA00012590"/>
    </source>
</evidence>
<keyword evidence="10 11" id="KW-0624">Polysaccharide degradation</keyword>
<dbReference type="PANTHER" id="PTHR46828:SF4">
    <property type="entry name" value="ENDO-1,4-BETA-XYLANASE"/>
    <property type="match status" value="1"/>
</dbReference>
<dbReference type="PANTHER" id="PTHR46828">
    <property type="entry name" value="ENDO-1,4-BETA-XYLANASE A-RELATED"/>
    <property type="match status" value="1"/>
</dbReference>
<evidence type="ECO:0000256" key="9">
    <source>
        <dbReference type="ARBA" id="ARBA00023295"/>
    </source>
</evidence>
<feature type="domain" description="GH11" evidence="14">
    <location>
        <begin position="31"/>
        <end position="220"/>
    </location>
</feature>
<dbReference type="Gene3D" id="2.60.120.180">
    <property type="match status" value="1"/>
</dbReference>
<feature type="chain" id="PRO_5041969242" description="Endo-1,4-beta-xylanase" evidence="13">
    <location>
        <begin position="20"/>
        <end position="222"/>
    </location>
</feature>
<sequence>MVAISYLAVVLSAVAGTLAAPAPVAEPGQPDFELGGANLARRQDYTQDYKTGGNVNFSPSSNGYNLQFSGAQDFVVGKGWSKGTTRNITFSGTTSHSGGTVLVSVYGWSTNPLVEYYIQEYASDGKGSGQGNMVGTLTSDGSTYNIYSHQQVNQPSIQGTRTFQQYISVRQNPRPNGGEVTVQNHFNAWASKGLKLGTLSYQVFATEGWGGASGSSHYTVKG</sequence>